<accession>A0ACC0KBS4</accession>
<keyword evidence="2" id="KW-1185">Reference proteome</keyword>
<name>A0ACC0KBS4_CHOFU</name>
<protein>
    <submittedName>
        <fullName evidence="1">Uncharacterized protein</fullName>
    </submittedName>
</protein>
<organism evidence="1 2">
    <name type="scientific">Choristoneura fumiferana</name>
    <name type="common">Spruce budworm moth</name>
    <name type="synonym">Archips fumiferana</name>
    <dbReference type="NCBI Taxonomy" id="7141"/>
    <lineage>
        <taxon>Eukaryota</taxon>
        <taxon>Metazoa</taxon>
        <taxon>Ecdysozoa</taxon>
        <taxon>Arthropoda</taxon>
        <taxon>Hexapoda</taxon>
        <taxon>Insecta</taxon>
        <taxon>Pterygota</taxon>
        <taxon>Neoptera</taxon>
        <taxon>Endopterygota</taxon>
        <taxon>Lepidoptera</taxon>
        <taxon>Glossata</taxon>
        <taxon>Ditrysia</taxon>
        <taxon>Tortricoidea</taxon>
        <taxon>Tortricidae</taxon>
        <taxon>Tortricinae</taxon>
        <taxon>Choristoneura</taxon>
    </lineage>
</organism>
<sequence length="86" mass="9829">MMSGDAERIAPTYSLDREISRYVQQEILTNSQPTLDVYPGTAPIEYTVDACLFIEMCGSCCLFEIMIARTLKQMETLQEHLTGLFW</sequence>
<evidence type="ECO:0000313" key="1">
    <source>
        <dbReference type="EMBL" id="KAI8433748.1"/>
    </source>
</evidence>
<evidence type="ECO:0000313" key="2">
    <source>
        <dbReference type="Proteomes" id="UP001064048"/>
    </source>
</evidence>
<dbReference type="EMBL" id="CM046129">
    <property type="protein sequence ID" value="KAI8433748.1"/>
    <property type="molecule type" value="Genomic_DNA"/>
</dbReference>
<comment type="caution">
    <text evidence="1">The sequence shown here is derived from an EMBL/GenBank/DDBJ whole genome shotgun (WGS) entry which is preliminary data.</text>
</comment>
<gene>
    <name evidence="1" type="ORF">MSG28_015727</name>
</gene>
<reference evidence="1 2" key="1">
    <citation type="journal article" date="2022" name="Genome Biol. Evol.">
        <title>The Spruce Budworm Genome: Reconstructing the Evolutionary History of Antifreeze Proteins.</title>
        <authorList>
            <person name="Beliveau C."/>
            <person name="Gagne P."/>
            <person name="Picq S."/>
            <person name="Vernygora O."/>
            <person name="Keeling C.I."/>
            <person name="Pinkney K."/>
            <person name="Doucet D."/>
            <person name="Wen F."/>
            <person name="Johnston J.S."/>
            <person name="Maaroufi H."/>
            <person name="Boyle B."/>
            <person name="Laroche J."/>
            <person name="Dewar K."/>
            <person name="Juretic N."/>
            <person name="Blackburn G."/>
            <person name="Nisole A."/>
            <person name="Brunet B."/>
            <person name="Brandao M."/>
            <person name="Lumley L."/>
            <person name="Duan J."/>
            <person name="Quan G."/>
            <person name="Lucarotti C.J."/>
            <person name="Roe A.D."/>
            <person name="Sperling F.A.H."/>
            <person name="Levesque R.C."/>
            <person name="Cusson M."/>
        </authorList>
    </citation>
    <scope>NUCLEOTIDE SEQUENCE [LARGE SCALE GENOMIC DNA]</scope>
    <source>
        <strain evidence="1">Glfc:IPQL:Cfum</strain>
    </source>
</reference>
<proteinExistence type="predicted"/>
<dbReference type="Proteomes" id="UP001064048">
    <property type="component" value="Chromosome 29"/>
</dbReference>